<accession>A0AA88SW51</accession>
<feature type="compositionally biased region" description="Acidic residues" evidence="2">
    <location>
        <begin position="162"/>
        <end position="176"/>
    </location>
</feature>
<feature type="region of interest" description="Disordered" evidence="2">
    <location>
        <begin position="215"/>
        <end position="389"/>
    </location>
</feature>
<feature type="compositionally biased region" description="Basic and acidic residues" evidence="2">
    <location>
        <begin position="832"/>
        <end position="877"/>
    </location>
</feature>
<feature type="compositionally biased region" description="Low complexity" evidence="2">
    <location>
        <begin position="1215"/>
        <end position="1224"/>
    </location>
</feature>
<dbReference type="PANTHER" id="PTHR14429">
    <property type="entry name" value="FIBROSIN FAMILY MEMBER"/>
    <property type="match status" value="1"/>
</dbReference>
<feature type="compositionally biased region" description="Polar residues" evidence="2">
    <location>
        <begin position="880"/>
        <end position="897"/>
    </location>
</feature>
<organism evidence="3 4">
    <name type="scientific">Tachysurus vachellii</name>
    <name type="common">Darkbarbel catfish</name>
    <name type="synonym">Pelteobagrus vachellii</name>
    <dbReference type="NCBI Taxonomy" id="175792"/>
    <lineage>
        <taxon>Eukaryota</taxon>
        <taxon>Metazoa</taxon>
        <taxon>Chordata</taxon>
        <taxon>Craniata</taxon>
        <taxon>Vertebrata</taxon>
        <taxon>Euteleostomi</taxon>
        <taxon>Actinopterygii</taxon>
        <taxon>Neopterygii</taxon>
        <taxon>Teleostei</taxon>
        <taxon>Ostariophysi</taxon>
        <taxon>Siluriformes</taxon>
        <taxon>Bagridae</taxon>
        <taxon>Tachysurus</taxon>
    </lineage>
</organism>
<dbReference type="Proteomes" id="UP001187315">
    <property type="component" value="Unassembled WGS sequence"/>
</dbReference>
<gene>
    <name evidence="3" type="ORF">Q7C36_010169</name>
</gene>
<feature type="compositionally biased region" description="Polar residues" evidence="2">
    <location>
        <begin position="276"/>
        <end position="305"/>
    </location>
</feature>
<feature type="compositionally biased region" description="Low complexity" evidence="2">
    <location>
        <begin position="42"/>
        <end position="54"/>
    </location>
</feature>
<evidence type="ECO:0000313" key="4">
    <source>
        <dbReference type="Proteomes" id="UP001187315"/>
    </source>
</evidence>
<feature type="compositionally biased region" description="Pro residues" evidence="2">
    <location>
        <begin position="1201"/>
        <end position="1214"/>
    </location>
</feature>
<dbReference type="PANTHER" id="PTHR14429:SF20">
    <property type="entry name" value="FIBROSIN-1-LIKE PROTEIN"/>
    <property type="match status" value="1"/>
</dbReference>
<name>A0AA88SW51_TACVA</name>
<dbReference type="PRINTS" id="PR02044">
    <property type="entry name" value="FIBROSIN1LPF"/>
</dbReference>
<feature type="compositionally biased region" description="Low complexity" evidence="2">
    <location>
        <begin position="65"/>
        <end position="96"/>
    </location>
</feature>
<evidence type="ECO:0000256" key="2">
    <source>
        <dbReference type="SAM" id="MobiDB-lite"/>
    </source>
</evidence>
<comment type="caution">
    <text evidence="3">The sequence shown here is derived from an EMBL/GenBank/DDBJ whole genome shotgun (WGS) entry which is preliminary data.</text>
</comment>
<feature type="region of interest" description="Disordered" evidence="2">
    <location>
        <begin position="793"/>
        <end position="1047"/>
    </location>
</feature>
<feature type="compositionally biased region" description="Polar residues" evidence="2">
    <location>
        <begin position="215"/>
        <end position="227"/>
    </location>
</feature>
<proteinExistence type="predicted"/>
<keyword evidence="4" id="KW-1185">Reference proteome</keyword>
<dbReference type="Pfam" id="PF15336">
    <property type="entry name" value="Auts2"/>
    <property type="match status" value="1"/>
</dbReference>
<feature type="compositionally biased region" description="Low complexity" evidence="2">
    <location>
        <begin position="320"/>
        <end position="329"/>
    </location>
</feature>
<feature type="compositionally biased region" description="Low complexity" evidence="2">
    <location>
        <begin position="1024"/>
        <end position="1040"/>
    </location>
</feature>
<feature type="compositionally biased region" description="Basic residues" evidence="2">
    <location>
        <begin position="1"/>
        <end position="23"/>
    </location>
</feature>
<feature type="compositionally biased region" description="Low complexity" evidence="2">
    <location>
        <begin position="944"/>
        <end position="953"/>
    </location>
</feature>
<reference evidence="3" key="1">
    <citation type="submission" date="2023-08" db="EMBL/GenBank/DDBJ databases">
        <title>Pelteobagrus vachellii genome.</title>
        <authorList>
            <person name="Liu H."/>
        </authorList>
    </citation>
    <scope>NUCLEOTIDE SEQUENCE</scope>
    <source>
        <strain evidence="3">PRFRI_2022a</strain>
        <tissue evidence="3">Muscle</tissue>
    </source>
</reference>
<feature type="region of interest" description="Disordered" evidence="2">
    <location>
        <begin position="1"/>
        <end position="115"/>
    </location>
</feature>
<feature type="compositionally biased region" description="Basic and acidic residues" evidence="2">
    <location>
        <begin position="1225"/>
        <end position="1244"/>
    </location>
</feature>
<dbReference type="InterPro" id="IPR023246">
    <property type="entry name" value="AUTS2"/>
</dbReference>
<dbReference type="AlphaFoldDB" id="A0AA88SW51"/>
<feature type="compositionally biased region" description="Basic and acidic residues" evidence="2">
    <location>
        <begin position="991"/>
        <end position="1006"/>
    </location>
</feature>
<evidence type="ECO:0000313" key="3">
    <source>
        <dbReference type="EMBL" id="KAK2845315.1"/>
    </source>
</evidence>
<feature type="compositionally biased region" description="Basic and acidic residues" evidence="2">
    <location>
        <begin position="907"/>
        <end position="943"/>
    </location>
</feature>
<evidence type="ECO:0000256" key="1">
    <source>
        <dbReference type="ARBA" id="ARBA00022553"/>
    </source>
</evidence>
<keyword evidence="1" id="KW-0597">Phosphoprotein</keyword>
<feature type="region of interest" description="Disordered" evidence="2">
    <location>
        <begin position="1201"/>
        <end position="1244"/>
    </location>
</feature>
<feature type="compositionally biased region" description="Polar residues" evidence="2">
    <location>
        <begin position="130"/>
        <end position="139"/>
    </location>
</feature>
<dbReference type="EMBL" id="JAVHJS010000010">
    <property type="protein sequence ID" value="KAK2845315.1"/>
    <property type="molecule type" value="Genomic_DNA"/>
</dbReference>
<protein>
    <submittedName>
        <fullName evidence="3">Uncharacterized protein</fullName>
    </submittedName>
</protein>
<feature type="region of interest" description="Disordered" evidence="2">
    <location>
        <begin position="130"/>
        <end position="194"/>
    </location>
</feature>
<sequence>MEGKKVKQTRRSRAHRERVRRRETRTEPSPVSSGSERERRAATAAAAAAAAAAAHVNQNGRKSAHSASSSTTSSSSSVTSSSPIISSSVFSRGSRGTPRRKRRVSSSQDEEEEDIIDGFAIASFSSLEGLQQRNSSVKLNGSRKERRWGTAASVKRQKPAEEEKEEEVKDEVEENGFDLPNNTEHTQERLLQRTYSNKNKRFKSVFNQTMRSVTETKVPDVNSTAKRSISKDRLSESSTHSLSGRGYSCDSESDIDDKASDVGSEKLFSPTAPKAVTSNESFETKICSSPKISGLQRSQEQSTIVSFAPPTSSPAPTGSPIPAATATSKSPPPIAIKKESTPTSNPDSAPHFIRNQSDLQDHKVTPLSHHSQPIISHHHPPATNHLTYGLHDISNSPLSLPPKHPLPPSPAPPLPLSIAALSSPHYPLRSSSHLSPLSRHPAMFAPPTALPPPPALPTNSLVVPGHPAATPYPDTSLLISFNQPIIKPSQLELEKQRKPEHHDLLRQELNNRFLVQSSERGRGSAPGATGSPLSQMSLLRAEFHQHQHMHQHQHTHQHTFTPFPAIIGPPTAPPMVRTAARNFDKYAPKLDNPFLRQSSFFSSYPPAMPGMPPLLPHPGPFSSLQGAFQPKASNPIDVAARPGAVPHTLLQKDPRLTDPFRTSVRKPGKWCAVHVQIAWQIYHHQQKMKQMQLDPHKLDITGKLDLFSRPPAPGVFPGFPYPHDLARPLFPSTGSGHHPATSPYGHAPHHSSFLPPTHLAGKHAFSRSSSFGNLSNLSANAFGGLGNPTLGSNSVFGPKDAPALPGFSSPSQDSWNRLHRTPPSFPQWPKVNEGERSSSANSHEREKEREREREKEREKRDSSIGKDEKDKDRDSRHSNRSSPASAPVSYQISNLIRCSSGGGSDVGRNHGDRPRSDPEREVAVLSEARAKDRSRSPTKECSERSASSSSVDSCKPILRSPSPFSKNKAEPLGIVMSDRKLSSPGAPIHKLKNDTTKIKEERKEQEQEPEVLVLGSEPPPPRNPNQNQAPPLPPHHQASPPTIPHSLPFVHQMGGLNVLDRARLAPFVGVGHFAATANRDRFPHPAFSWDPFREAYRNLDLQRRMDFQIRSETANRFPGIYEADRNYREREPHEYSHQDHLMEVRREQERIRQQAEERERLHLRDELERARLHQLHQSPMEGHLPHMPPFLPHLGAMPYRPPPTAALSAPPPLVPSVRPNSPRRTTQDTREFSPSRNPKEVEAR</sequence>
<feature type="region of interest" description="Disordered" evidence="2">
    <location>
        <begin position="730"/>
        <end position="755"/>
    </location>
</feature>